<dbReference type="InterPro" id="IPR032871">
    <property type="entry name" value="AHH_dom_containing"/>
</dbReference>
<accession>A0ABU5HHF8</accession>
<gene>
    <name evidence="2" type="ORF">SYV04_41290</name>
</gene>
<dbReference type="Proteomes" id="UP001291309">
    <property type="component" value="Unassembled WGS sequence"/>
</dbReference>
<keyword evidence="1" id="KW-0472">Membrane</keyword>
<protein>
    <submittedName>
        <fullName evidence="2">AHH domain-containing protein</fullName>
    </submittedName>
</protein>
<reference evidence="2 3" key="1">
    <citation type="submission" date="2023-12" db="EMBL/GenBank/DDBJ databases">
        <title>the genome sequence of Hyalangium sp. s54d21.</title>
        <authorList>
            <person name="Zhang X."/>
        </authorList>
    </citation>
    <scope>NUCLEOTIDE SEQUENCE [LARGE SCALE GENOMIC DNA]</scope>
    <source>
        <strain evidence="3">s54d21</strain>
    </source>
</reference>
<feature type="transmembrane region" description="Helical" evidence="1">
    <location>
        <begin position="209"/>
        <end position="231"/>
    </location>
</feature>
<evidence type="ECO:0000256" key="1">
    <source>
        <dbReference type="SAM" id="Phobius"/>
    </source>
</evidence>
<dbReference type="EMBL" id="JAXIVS010000024">
    <property type="protein sequence ID" value="MDY7232893.1"/>
    <property type="molecule type" value="Genomic_DNA"/>
</dbReference>
<feature type="transmembrane region" description="Helical" evidence="1">
    <location>
        <begin position="180"/>
        <end position="202"/>
    </location>
</feature>
<keyword evidence="1" id="KW-1133">Transmembrane helix</keyword>
<name>A0ABU5HHF8_9BACT</name>
<organism evidence="2 3">
    <name type="scientific">Hyalangium rubrum</name>
    <dbReference type="NCBI Taxonomy" id="3103134"/>
    <lineage>
        <taxon>Bacteria</taxon>
        <taxon>Pseudomonadati</taxon>
        <taxon>Myxococcota</taxon>
        <taxon>Myxococcia</taxon>
        <taxon>Myxococcales</taxon>
        <taxon>Cystobacterineae</taxon>
        <taxon>Archangiaceae</taxon>
        <taxon>Hyalangium</taxon>
    </lineage>
</organism>
<dbReference type="Pfam" id="PF14412">
    <property type="entry name" value="AHH"/>
    <property type="match status" value="1"/>
</dbReference>
<dbReference type="PROSITE" id="PS51257">
    <property type="entry name" value="PROKAR_LIPOPROTEIN"/>
    <property type="match status" value="1"/>
</dbReference>
<comment type="caution">
    <text evidence="2">The sequence shown here is derived from an EMBL/GenBank/DDBJ whole genome shotgun (WGS) entry which is preliminary data.</text>
</comment>
<proteinExistence type="predicted"/>
<sequence>MLLPRATALLMALVVGCNGTSRIVHSDTGKGGSIVIRIPRSNQAAPVKLEADEFAPAFRGVARQVRLLGTARETVRRTFLLDTLSLDTLSGDFLYLPRDRKLVPMGGGASLEGALTAEEEKLADDYRGWCSRAHGFVGDCLGGALVGGRYLDLQGRYVLALALSKSPVISEMQAALGEMVSFQAIMSAALWMIMTLLVLLAIPEPVTKGLAASLAVVLIFWVGIETLYNLVTGWLELAQEVTSATTFEELRAAGERYGKRIGRDAARVLAMLAVAAIGQTAQGFAGKVQTLPGSAQVATQAEAQAGFSLSAAGMVEEVAVTAEGFSMTLPPGVVAMAAGAGRGNDTCIETHHIATICNDKSASRGGPWTPRFRELFAKAGMKLNDPANRLPVQGHKGPHPERYHRIVYDRVVRATATCRSITECRAKLTQTLERLAQEIGTPGTELNQLVTQGNPR</sequence>
<dbReference type="RefSeq" id="WP_321551605.1">
    <property type="nucleotide sequence ID" value="NZ_JAXIVS010000024.1"/>
</dbReference>
<evidence type="ECO:0000313" key="2">
    <source>
        <dbReference type="EMBL" id="MDY7232893.1"/>
    </source>
</evidence>
<evidence type="ECO:0000313" key="3">
    <source>
        <dbReference type="Proteomes" id="UP001291309"/>
    </source>
</evidence>
<keyword evidence="1" id="KW-0812">Transmembrane</keyword>
<keyword evidence="3" id="KW-1185">Reference proteome</keyword>